<organism evidence="2 3">
    <name type="scientific">Limihaloglobus sulfuriphilus</name>
    <dbReference type="NCBI Taxonomy" id="1851148"/>
    <lineage>
        <taxon>Bacteria</taxon>
        <taxon>Pseudomonadati</taxon>
        <taxon>Planctomycetota</taxon>
        <taxon>Phycisphaerae</taxon>
        <taxon>Sedimentisphaerales</taxon>
        <taxon>Sedimentisphaeraceae</taxon>
        <taxon>Limihaloglobus</taxon>
    </lineage>
</organism>
<dbReference type="EMBL" id="CP019646">
    <property type="protein sequence ID" value="AQQ71837.1"/>
    <property type="molecule type" value="Genomic_DNA"/>
</dbReference>
<accession>A0A1Q2MHR5</accession>
<dbReference type="InterPro" id="IPR025420">
    <property type="entry name" value="DUF4143"/>
</dbReference>
<proteinExistence type="predicted"/>
<name>A0A1Q2MHR5_9BACT</name>
<dbReference type="Gene3D" id="3.40.50.300">
    <property type="entry name" value="P-loop containing nucleotide triphosphate hydrolases"/>
    <property type="match status" value="1"/>
</dbReference>
<sequence>MINRHIQSDLENRLFSGKAIVLMGPRQVGKTTLIDMVCGSRKDVLYLNGDEPDIRENFSDITSDELIAIIGSNKIVVIDEAQRIKNIGLTLKLITDKIKHVQVIASGSSSFELASNIKEPLTGRKTEFKLYPLSYAEMVKHHGLIKERRLLEQRLIYGYYPEVVTAAGDDARNTVNELADSYLYKDLFILNDIKKSYVFEKLVQALALQIGSEVSPHELSRLIGVDKNTVNKYLDLLEKAFVVFSLPSLARNVRTELRKGRKYYFYDTGIRNAVINNFASLAQRADVGAIWENFLIAERRKLLDYKRIRHKMYFWRTTQQQEIDYVEERENRFHAFEFKWNPSAKARISKTFTRAYPDSETAAISRENYEDFFDVH</sequence>
<dbReference type="PANTHER" id="PTHR43566">
    <property type="entry name" value="CONSERVED PROTEIN"/>
    <property type="match status" value="1"/>
</dbReference>
<evidence type="ECO:0000313" key="2">
    <source>
        <dbReference type="EMBL" id="AQQ71837.1"/>
    </source>
</evidence>
<dbReference type="Pfam" id="PF13173">
    <property type="entry name" value="AAA_14"/>
    <property type="match status" value="1"/>
</dbReference>
<dbReference type="InterPro" id="IPR041682">
    <property type="entry name" value="AAA_14"/>
</dbReference>
<reference evidence="3" key="1">
    <citation type="submission" date="2017-02" db="EMBL/GenBank/DDBJ databases">
        <title>Comparative genomics and description of representatives of a novel lineage of planctomycetes thriving in anoxic sediments.</title>
        <authorList>
            <person name="Spring S."/>
            <person name="Bunk B."/>
            <person name="Sproer C."/>
        </authorList>
    </citation>
    <scope>NUCLEOTIDE SEQUENCE [LARGE SCALE GENOMIC DNA]</scope>
    <source>
        <strain evidence="3">SM-Chi-D1</strain>
    </source>
</reference>
<protein>
    <recommendedName>
        <fullName evidence="1">AAA+ ATPase domain-containing protein</fullName>
    </recommendedName>
</protein>
<dbReference type="RefSeq" id="WP_146683995.1">
    <property type="nucleotide sequence ID" value="NZ_CP019646.1"/>
</dbReference>
<dbReference type="InterPro" id="IPR003593">
    <property type="entry name" value="AAA+_ATPase"/>
</dbReference>
<gene>
    <name evidence="2" type="ORF">SMSP2_02216</name>
</gene>
<keyword evidence="3" id="KW-1185">Reference proteome</keyword>
<dbReference type="SUPFAM" id="SSF52540">
    <property type="entry name" value="P-loop containing nucleoside triphosphate hydrolases"/>
    <property type="match status" value="1"/>
</dbReference>
<dbReference type="STRING" id="1851148.SMSP2_02216"/>
<dbReference type="AlphaFoldDB" id="A0A1Q2MHR5"/>
<feature type="domain" description="AAA+ ATPase" evidence="1">
    <location>
        <begin position="16"/>
        <end position="132"/>
    </location>
</feature>
<dbReference type="Pfam" id="PF13635">
    <property type="entry name" value="DUF4143"/>
    <property type="match status" value="1"/>
</dbReference>
<dbReference type="KEGG" id="pbas:SMSP2_02216"/>
<dbReference type="OrthoDB" id="256957at2"/>
<evidence type="ECO:0000259" key="1">
    <source>
        <dbReference type="SMART" id="SM00382"/>
    </source>
</evidence>
<dbReference type="PANTHER" id="PTHR43566:SF1">
    <property type="entry name" value="AAA+ ATPASE DOMAIN-CONTAINING PROTEIN"/>
    <property type="match status" value="1"/>
</dbReference>
<dbReference type="SMART" id="SM00382">
    <property type="entry name" value="AAA"/>
    <property type="match status" value="1"/>
</dbReference>
<evidence type="ECO:0000313" key="3">
    <source>
        <dbReference type="Proteomes" id="UP000188181"/>
    </source>
</evidence>
<dbReference type="Proteomes" id="UP000188181">
    <property type="component" value="Chromosome"/>
</dbReference>
<dbReference type="InterPro" id="IPR027417">
    <property type="entry name" value="P-loop_NTPase"/>
</dbReference>